<gene>
    <name evidence="9" type="ORF">IM811_013086</name>
</gene>
<keyword evidence="5" id="KW-0804">Transcription</keyword>
<evidence type="ECO:0000256" key="2">
    <source>
        <dbReference type="ARBA" id="ARBA00022833"/>
    </source>
</evidence>
<feature type="region of interest" description="Disordered" evidence="7">
    <location>
        <begin position="50"/>
        <end position="133"/>
    </location>
</feature>
<dbReference type="SUPFAM" id="SSF57701">
    <property type="entry name" value="Zn2/Cys6 DNA-binding domain"/>
    <property type="match status" value="1"/>
</dbReference>
<evidence type="ECO:0000256" key="6">
    <source>
        <dbReference type="ARBA" id="ARBA00023242"/>
    </source>
</evidence>
<dbReference type="InterPro" id="IPR007219">
    <property type="entry name" value="XnlR_reg_dom"/>
</dbReference>
<keyword evidence="1" id="KW-0479">Metal-binding</keyword>
<organism evidence="9 10">
    <name type="scientific">Bionectria ochroleuca</name>
    <name type="common">Gliocladium roseum</name>
    <dbReference type="NCBI Taxonomy" id="29856"/>
    <lineage>
        <taxon>Eukaryota</taxon>
        <taxon>Fungi</taxon>
        <taxon>Dikarya</taxon>
        <taxon>Ascomycota</taxon>
        <taxon>Pezizomycotina</taxon>
        <taxon>Sordariomycetes</taxon>
        <taxon>Hypocreomycetidae</taxon>
        <taxon>Hypocreales</taxon>
        <taxon>Bionectriaceae</taxon>
        <taxon>Clonostachys</taxon>
    </lineage>
</organism>
<evidence type="ECO:0000256" key="3">
    <source>
        <dbReference type="ARBA" id="ARBA00023015"/>
    </source>
</evidence>
<dbReference type="Proteomes" id="UP000616885">
    <property type="component" value="Unassembled WGS sequence"/>
</dbReference>
<dbReference type="EMBL" id="JADCTT010000004">
    <property type="protein sequence ID" value="KAF9754328.1"/>
    <property type="molecule type" value="Genomic_DNA"/>
</dbReference>
<dbReference type="GO" id="GO:0000978">
    <property type="term" value="F:RNA polymerase II cis-regulatory region sequence-specific DNA binding"/>
    <property type="evidence" value="ECO:0007669"/>
    <property type="project" value="TreeGrafter"/>
</dbReference>
<evidence type="ECO:0000256" key="4">
    <source>
        <dbReference type="ARBA" id="ARBA00023125"/>
    </source>
</evidence>
<comment type="caution">
    <text evidence="9">The sequence shown here is derived from an EMBL/GenBank/DDBJ whole genome shotgun (WGS) entry which is preliminary data.</text>
</comment>
<feature type="compositionally biased region" description="Polar residues" evidence="7">
    <location>
        <begin position="115"/>
        <end position="125"/>
    </location>
</feature>
<dbReference type="GO" id="GO:0006351">
    <property type="term" value="P:DNA-templated transcription"/>
    <property type="evidence" value="ECO:0007669"/>
    <property type="project" value="InterPro"/>
</dbReference>
<reference evidence="9" key="1">
    <citation type="submission" date="2020-10" db="EMBL/GenBank/DDBJ databases">
        <title>High-Quality Genome Resource of Clonostachys rosea strain S41 by Oxford Nanopore Long-Read Sequencing.</title>
        <authorList>
            <person name="Wang H."/>
        </authorList>
    </citation>
    <scope>NUCLEOTIDE SEQUENCE</scope>
    <source>
        <strain evidence="9">S41</strain>
    </source>
</reference>
<dbReference type="SMART" id="SM00066">
    <property type="entry name" value="GAL4"/>
    <property type="match status" value="1"/>
</dbReference>
<dbReference type="PANTHER" id="PTHR31944:SF131">
    <property type="entry name" value="HEME-RESPONSIVE ZINC FINGER TRANSCRIPTION FACTOR HAP1"/>
    <property type="match status" value="1"/>
</dbReference>
<dbReference type="GO" id="GO:0005634">
    <property type="term" value="C:nucleus"/>
    <property type="evidence" value="ECO:0007669"/>
    <property type="project" value="TreeGrafter"/>
</dbReference>
<keyword evidence="6" id="KW-0539">Nucleus</keyword>
<dbReference type="AlphaFoldDB" id="A0A8H7NEU1"/>
<feature type="compositionally biased region" description="Basic and acidic residues" evidence="7">
    <location>
        <begin position="55"/>
        <end position="72"/>
    </location>
</feature>
<evidence type="ECO:0000256" key="1">
    <source>
        <dbReference type="ARBA" id="ARBA00022723"/>
    </source>
</evidence>
<dbReference type="PROSITE" id="PS00463">
    <property type="entry name" value="ZN2_CY6_FUNGAL_1"/>
    <property type="match status" value="1"/>
</dbReference>
<dbReference type="Pfam" id="PF04082">
    <property type="entry name" value="Fungal_trans"/>
    <property type="match status" value="1"/>
</dbReference>
<name>A0A8H7NEU1_BIOOC</name>
<feature type="domain" description="Zn(2)-C6 fungal-type" evidence="8">
    <location>
        <begin position="18"/>
        <end position="50"/>
    </location>
</feature>
<dbReference type="InterPro" id="IPR051430">
    <property type="entry name" value="Fungal_TF_Env_Response"/>
</dbReference>
<keyword evidence="2" id="KW-0862">Zinc</keyword>
<dbReference type="Gene3D" id="4.10.240.10">
    <property type="entry name" value="Zn(2)-C6 fungal-type DNA-binding domain"/>
    <property type="match status" value="1"/>
</dbReference>
<sequence>MENSPVSAVKRRRRPAKSCNPCRLRKLKCDLGFPVCGSCTRARASLSCVYTSDSRANHARENAAAKRPRLEDEPGNLTAGESASKAADSGSKLSSHSPAPTHGVEATDKQRNEVIVSSQKHTNPTGLRLRNGRDKTRIFGPSHWIHMAEVLPSIPSNWDDKEADVNLDAYNRNGNINDVVDMFMEIRNTRRKIKSRAVHAEIVHHRSLADRFPESGICNELISHYADYIQPMYRVLHMPSFSQDYQLFRDEPESASTSFIMQLALVLAIGSTFYSQGDIFHIRERSQVWILSAQSWIMGPGSKSTNTLPGLQIYILLLLSRQITCNSGGLTWLSTGSLLTMALSMGLHHETAHFASLTPFQREMRKRLWIATLELCVQHHVDLSIPITLCESDTMIPEMLNVDEESIHIDSEHEPIPKDSFTDASIQIQLASSLALRLKIARMLNGVEQDYSLSLVLELGAKLRSSCRQLSDFCSPDSRVMPGASEKHTAHFHHKFLNTLLRRYIILLHQKYMIESLENPAFYIARKICVDAAQAIVGDLNPAHHTVELLQLAAAGRGTFKGPFSLHVILVLCLDLFMLFRDDNGGNATSSRVDQLDRMQGDARDFTRRLLRNLADGSKELMRAGSVSSKNFNFITAVLAETEAMEQGQCTRTAVFNALRRSLRQTLDIFQELHTSQHMTCESYETGTELDTARLDLESFDLLNWDISELLYMPEVES</sequence>
<proteinExistence type="predicted"/>
<evidence type="ECO:0000313" key="9">
    <source>
        <dbReference type="EMBL" id="KAF9754328.1"/>
    </source>
</evidence>
<dbReference type="CDD" id="cd12148">
    <property type="entry name" value="fungal_TF_MHR"/>
    <property type="match status" value="1"/>
</dbReference>
<dbReference type="PANTHER" id="PTHR31944">
    <property type="entry name" value="HEME-RESPONSIVE ZINC FINGER TRANSCRIPTION FACTOR HAP1"/>
    <property type="match status" value="1"/>
</dbReference>
<accession>A0A8H7NEU1</accession>
<dbReference type="CDD" id="cd00067">
    <property type="entry name" value="GAL4"/>
    <property type="match status" value="1"/>
</dbReference>
<dbReference type="GO" id="GO:0001228">
    <property type="term" value="F:DNA-binding transcription activator activity, RNA polymerase II-specific"/>
    <property type="evidence" value="ECO:0007669"/>
    <property type="project" value="TreeGrafter"/>
</dbReference>
<dbReference type="PROSITE" id="PS50048">
    <property type="entry name" value="ZN2_CY6_FUNGAL_2"/>
    <property type="match status" value="1"/>
</dbReference>
<keyword evidence="4" id="KW-0238">DNA-binding</keyword>
<dbReference type="Pfam" id="PF00172">
    <property type="entry name" value="Zn_clus"/>
    <property type="match status" value="1"/>
</dbReference>
<dbReference type="InterPro" id="IPR001138">
    <property type="entry name" value="Zn2Cys6_DnaBD"/>
</dbReference>
<evidence type="ECO:0000256" key="5">
    <source>
        <dbReference type="ARBA" id="ARBA00023163"/>
    </source>
</evidence>
<dbReference type="GO" id="GO:0008270">
    <property type="term" value="F:zinc ion binding"/>
    <property type="evidence" value="ECO:0007669"/>
    <property type="project" value="InterPro"/>
</dbReference>
<keyword evidence="3" id="KW-0805">Transcription regulation</keyword>
<evidence type="ECO:0000256" key="7">
    <source>
        <dbReference type="SAM" id="MobiDB-lite"/>
    </source>
</evidence>
<dbReference type="InterPro" id="IPR036864">
    <property type="entry name" value="Zn2-C6_fun-type_DNA-bd_sf"/>
</dbReference>
<protein>
    <recommendedName>
        <fullName evidence="8">Zn(2)-C6 fungal-type domain-containing protein</fullName>
    </recommendedName>
</protein>
<evidence type="ECO:0000259" key="8">
    <source>
        <dbReference type="PROSITE" id="PS50048"/>
    </source>
</evidence>
<evidence type="ECO:0000313" key="10">
    <source>
        <dbReference type="Proteomes" id="UP000616885"/>
    </source>
</evidence>